<dbReference type="Gene3D" id="2.40.420.20">
    <property type="match status" value="1"/>
</dbReference>
<sequence length="425" mass="45829">MPRFIDISFPRRSRFMPRFAALLCLCLLQAGCNDGPSPMENAPQVRYTAIAPERLVLTSELPGRVAALVTAEVRPQVDGIIQQRLFEEGAPVTKGQVLYQIDPAAYEAARNTAKAELEEALVHAAAQQKRETRARVLAKANAVSQQEWDDTVAEHGKAKARIARAKAALETAEINLNYTSIKAPVSGRIGRSAVTQGALVTANQTNPLAVIQQIDQVYVDITQSNASMLRLRRLAAALGPAWGKGTTGARLILEDGTPYAAPDPEHGETQWHTGDLLFAEISVAQTTGSVNLRALFPNPEGLLLPGMYARVLIEEGVIENALLVPQRAVMADGSGRHFVLTLQEPETSATAQNAALLFTVQKKNVELDRPFGNRWLVRSGLEAGDLVIVEGIQKAIPDGKAIGEQTPDDTQDSGAAQNSKTRDGQ</sequence>
<comment type="similarity">
    <text evidence="2">Belongs to the membrane fusion protein (MFP) (TC 8.A.1) family.</text>
</comment>
<feature type="domain" description="Multidrug resistance protein MdtA-like beta-barrel" evidence="7">
    <location>
        <begin position="217"/>
        <end position="316"/>
    </location>
</feature>
<dbReference type="SUPFAM" id="SSF111369">
    <property type="entry name" value="HlyD-like secretion proteins"/>
    <property type="match status" value="1"/>
</dbReference>
<dbReference type="GO" id="GO:0005886">
    <property type="term" value="C:plasma membrane"/>
    <property type="evidence" value="ECO:0007669"/>
    <property type="project" value="TreeGrafter"/>
</dbReference>
<dbReference type="GO" id="GO:0046677">
    <property type="term" value="P:response to antibiotic"/>
    <property type="evidence" value="ECO:0007669"/>
    <property type="project" value="TreeGrafter"/>
</dbReference>
<accession>A0A7W8C0S9</accession>
<keyword evidence="4" id="KW-0732">Signal</keyword>
<evidence type="ECO:0000259" key="6">
    <source>
        <dbReference type="Pfam" id="PF25917"/>
    </source>
</evidence>
<dbReference type="PANTHER" id="PTHR30158:SF3">
    <property type="entry name" value="MULTIDRUG EFFLUX PUMP SUBUNIT ACRA-RELATED"/>
    <property type="match status" value="1"/>
</dbReference>
<dbReference type="EMBL" id="JACHGO010000004">
    <property type="protein sequence ID" value="MBB5143545.1"/>
    <property type="molecule type" value="Genomic_DNA"/>
</dbReference>
<dbReference type="AlphaFoldDB" id="A0A7W8C0S9"/>
<dbReference type="InterPro" id="IPR058627">
    <property type="entry name" value="MdtA-like_C"/>
</dbReference>
<keyword evidence="10" id="KW-1185">Reference proteome</keyword>
<reference evidence="9 10" key="1">
    <citation type="submission" date="2020-08" db="EMBL/GenBank/DDBJ databases">
        <title>Genomic Encyclopedia of Type Strains, Phase IV (KMG-IV): sequencing the most valuable type-strain genomes for metagenomic binning, comparative biology and taxonomic classification.</title>
        <authorList>
            <person name="Goeker M."/>
        </authorList>
    </citation>
    <scope>NUCLEOTIDE SEQUENCE [LARGE SCALE GENOMIC DNA]</scope>
    <source>
        <strain evidence="9 10">DSM 11275</strain>
    </source>
</reference>
<evidence type="ECO:0000256" key="1">
    <source>
        <dbReference type="ARBA" id="ARBA00004196"/>
    </source>
</evidence>
<dbReference type="InterPro" id="IPR058625">
    <property type="entry name" value="MdtA-like_BSH"/>
</dbReference>
<dbReference type="Proteomes" id="UP000539075">
    <property type="component" value="Unassembled WGS sequence"/>
</dbReference>
<evidence type="ECO:0000259" key="7">
    <source>
        <dbReference type="Pfam" id="PF25944"/>
    </source>
</evidence>
<evidence type="ECO:0000256" key="3">
    <source>
        <dbReference type="SAM" id="MobiDB-lite"/>
    </source>
</evidence>
<dbReference type="Pfam" id="PF25876">
    <property type="entry name" value="HH_MFP_RND"/>
    <property type="match status" value="1"/>
</dbReference>
<feature type="signal peptide" evidence="4">
    <location>
        <begin position="1"/>
        <end position="20"/>
    </location>
</feature>
<dbReference type="Gene3D" id="2.40.50.100">
    <property type="match status" value="1"/>
</dbReference>
<feature type="region of interest" description="Disordered" evidence="3">
    <location>
        <begin position="398"/>
        <end position="425"/>
    </location>
</feature>
<dbReference type="NCBIfam" id="TIGR01730">
    <property type="entry name" value="RND_mfp"/>
    <property type="match status" value="1"/>
</dbReference>
<name>A0A7W8C0S9_9BACT</name>
<comment type="caution">
    <text evidence="9">The sequence shown here is derived from an EMBL/GenBank/DDBJ whole genome shotgun (WGS) entry which is preliminary data.</text>
</comment>
<feature type="domain" description="Multidrug resistance protein MdtA-like barrel-sandwich hybrid" evidence="6">
    <location>
        <begin position="70"/>
        <end position="212"/>
    </location>
</feature>
<dbReference type="InterPro" id="IPR058626">
    <property type="entry name" value="MdtA-like_b-barrel"/>
</dbReference>
<dbReference type="PANTHER" id="PTHR30158">
    <property type="entry name" value="ACRA/E-RELATED COMPONENT OF DRUG EFFLUX TRANSPORTER"/>
    <property type="match status" value="1"/>
</dbReference>
<evidence type="ECO:0000259" key="5">
    <source>
        <dbReference type="Pfam" id="PF25876"/>
    </source>
</evidence>
<evidence type="ECO:0000259" key="8">
    <source>
        <dbReference type="Pfam" id="PF25967"/>
    </source>
</evidence>
<proteinExistence type="inferred from homology"/>
<gene>
    <name evidence="9" type="ORF">HNQ38_001642</name>
</gene>
<dbReference type="Pfam" id="PF25944">
    <property type="entry name" value="Beta-barrel_RND"/>
    <property type="match status" value="1"/>
</dbReference>
<dbReference type="Gene3D" id="1.10.287.470">
    <property type="entry name" value="Helix hairpin bin"/>
    <property type="match status" value="1"/>
</dbReference>
<dbReference type="RefSeq" id="WP_183719137.1">
    <property type="nucleotide sequence ID" value="NZ_JACHGO010000004.1"/>
</dbReference>
<dbReference type="Gene3D" id="2.40.30.170">
    <property type="match status" value="1"/>
</dbReference>
<dbReference type="InterPro" id="IPR058624">
    <property type="entry name" value="MdtA-like_HH"/>
</dbReference>
<dbReference type="Pfam" id="PF25917">
    <property type="entry name" value="BSH_RND"/>
    <property type="match status" value="1"/>
</dbReference>
<dbReference type="Pfam" id="PF25967">
    <property type="entry name" value="RND-MFP_C"/>
    <property type="match status" value="1"/>
</dbReference>
<protein>
    <submittedName>
        <fullName evidence="9">Membrane fusion protein (Multidrug efflux system)</fullName>
    </submittedName>
</protein>
<dbReference type="InterPro" id="IPR006143">
    <property type="entry name" value="RND_pump_MFP"/>
</dbReference>
<feature type="chain" id="PRO_5030626814" evidence="4">
    <location>
        <begin position="21"/>
        <end position="425"/>
    </location>
</feature>
<dbReference type="GO" id="GO:0022857">
    <property type="term" value="F:transmembrane transporter activity"/>
    <property type="evidence" value="ECO:0007669"/>
    <property type="project" value="InterPro"/>
</dbReference>
<evidence type="ECO:0000313" key="9">
    <source>
        <dbReference type="EMBL" id="MBB5143545.1"/>
    </source>
</evidence>
<feature type="domain" description="Multidrug resistance protein MdtA-like C-terminal permuted SH3" evidence="8">
    <location>
        <begin position="360"/>
        <end position="394"/>
    </location>
</feature>
<evidence type="ECO:0000256" key="4">
    <source>
        <dbReference type="SAM" id="SignalP"/>
    </source>
</evidence>
<organism evidence="9 10">
    <name type="scientific">Desulfovibrio intestinalis</name>
    <dbReference type="NCBI Taxonomy" id="58621"/>
    <lineage>
        <taxon>Bacteria</taxon>
        <taxon>Pseudomonadati</taxon>
        <taxon>Thermodesulfobacteriota</taxon>
        <taxon>Desulfovibrionia</taxon>
        <taxon>Desulfovibrionales</taxon>
        <taxon>Desulfovibrionaceae</taxon>
        <taxon>Desulfovibrio</taxon>
    </lineage>
</organism>
<comment type="subcellular location">
    <subcellularLocation>
        <location evidence="1">Cell envelope</location>
    </subcellularLocation>
</comment>
<feature type="domain" description="Multidrug resistance protein MdtA-like alpha-helical hairpin" evidence="5">
    <location>
        <begin position="111"/>
        <end position="179"/>
    </location>
</feature>
<evidence type="ECO:0000313" key="10">
    <source>
        <dbReference type="Proteomes" id="UP000539075"/>
    </source>
</evidence>
<evidence type="ECO:0000256" key="2">
    <source>
        <dbReference type="ARBA" id="ARBA00009477"/>
    </source>
</evidence>